<evidence type="ECO:0000259" key="5">
    <source>
        <dbReference type="SMART" id="SM00849"/>
    </source>
</evidence>
<dbReference type="SUPFAM" id="SSF56281">
    <property type="entry name" value="Metallo-hydrolase/oxidoreductase"/>
    <property type="match status" value="1"/>
</dbReference>
<evidence type="ECO:0000313" key="6">
    <source>
        <dbReference type="EMBL" id="KGF47486.1"/>
    </source>
</evidence>
<evidence type="ECO:0000313" key="7">
    <source>
        <dbReference type="Proteomes" id="UP000029628"/>
    </source>
</evidence>
<dbReference type="eggNOG" id="COG0491">
    <property type="taxonomic scope" value="Bacteria"/>
</dbReference>
<dbReference type="InterPro" id="IPR036866">
    <property type="entry name" value="RibonucZ/Hydroxyglut_hydro"/>
</dbReference>
<evidence type="ECO:0000256" key="4">
    <source>
        <dbReference type="ARBA" id="ARBA00022833"/>
    </source>
</evidence>
<comment type="caution">
    <text evidence="6">The sequence shown here is derived from an EMBL/GenBank/DDBJ whole genome shotgun (WGS) entry which is preliminary data.</text>
</comment>
<gene>
    <name evidence="6" type="ORF">HMPREF0872_04830</name>
</gene>
<evidence type="ECO:0000256" key="3">
    <source>
        <dbReference type="ARBA" id="ARBA00022801"/>
    </source>
</evidence>
<dbReference type="PANTHER" id="PTHR46233:SF3">
    <property type="entry name" value="HYDROXYACYLGLUTATHIONE HYDROLASE GLOC"/>
    <property type="match status" value="1"/>
</dbReference>
<reference evidence="6 7" key="1">
    <citation type="submission" date="2014-07" db="EMBL/GenBank/DDBJ databases">
        <authorList>
            <person name="McCorrison J."/>
            <person name="Sanka R."/>
            <person name="Torralba M."/>
            <person name="Gillis M."/>
            <person name="Haft D.H."/>
            <person name="Methe B."/>
            <person name="Sutton G."/>
            <person name="Nelson K.E."/>
        </authorList>
    </citation>
    <scope>NUCLEOTIDE SEQUENCE [LARGE SCALE GENOMIC DNA]</scope>
    <source>
        <strain evidence="6 7">DNF00314</strain>
    </source>
</reference>
<dbReference type="EMBL" id="JRNT01000009">
    <property type="protein sequence ID" value="KGF47486.1"/>
    <property type="molecule type" value="Genomic_DNA"/>
</dbReference>
<dbReference type="PANTHER" id="PTHR46233">
    <property type="entry name" value="HYDROXYACYLGLUTATHIONE HYDROLASE GLOC"/>
    <property type="match status" value="1"/>
</dbReference>
<keyword evidence="4" id="KW-0862">Zinc</keyword>
<dbReference type="CDD" id="cd06262">
    <property type="entry name" value="metallo-hydrolase-like_MBL-fold"/>
    <property type="match status" value="1"/>
</dbReference>
<dbReference type="SMART" id="SM00849">
    <property type="entry name" value="Lactamase_B"/>
    <property type="match status" value="1"/>
</dbReference>
<evidence type="ECO:0000256" key="1">
    <source>
        <dbReference type="ARBA" id="ARBA00001947"/>
    </source>
</evidence>
<comment type="cofactor">
    <cofactor evidence="1">
        <name>Zn(2+)</name>
        <dbReference type="ChEBI" id="CHEBI:29105"/>
    </cofactor>
</comment>
<organism evidence="6 7">
    <name type="scientific">Veillonella montpellierensis DNF00314</name>
    <dbReference type="NCBI Taxonomy" id="1401067"/>
    <lineage>
        <taxon>Bacteria</taxon>
        <taxon>Bacillati</taxon>
        <taxon>Bacillota</taxon>
        <taxon>Negativicutes</taxon>
        <taxon>Veillonellales</taxon>
        <taxon>Veillonellaceae</taxon>
        <taxon>Veillonella</taxon>
    </lineage>
</organism>
<dbReference type="GO" id="GO:0016787">
    <property type="term" value="F:hydrolase activity"/>
    <property type="evidence" value="ECO:0007669"/>
    <property type="project" value="UniProtKB-KW"/>
</dbReference>
<keyword evidence="2" id="KW-0479">Metal-binding</keyword>
<keyword evidence="7" id="KW-1185">Reference proteome</keyword>
<dbReference type="AlphaFoldDB" id="A0A096ALF6"/>
<dbReference type="Proteomes" id="UP000029628">
    <property type="component" value="Unassembled WGS sequence"/>
</dbReference>
<name>A0A096ALF6_9FIRM</name>
<accession>A0A096ALF6</accession>
<dbReference type="GO" id="GO:0046872">
    <property type="term" value="F:metal ion binding"/>
    <property type="evidence" value="ECO:0007669"/>
    <property type="project" value="UniProtKB-KW"/>
</dbReference>
<keyword evidence="3" id="KW-0378">Hydrolase</keyword>
<evidence type="ECO:0000256" key="2">
    <source>
        <dbReference type="ARBA" id="ARBA00022723"/>
    </source>
</evidence>
<dbReference type="InterPro" id="IPR001279">
    <property type="entry name" value="Metallo-B-lactamas"/>
</dbReference>
<feature type="domain" description="Metallo-beta-lactamase" evidence="5">
    <location>
        <begin position="12"/>
        <end position="180"/>
    </location>
</feature>
<dbReference type="InterPro" id="IPR051453">
    <property type="entry name" value="MBL_Glyoxalase_II"/>
</dbReference>
<sequence>MSIVKRPLGLYKANCYVLKKGSVSIIIDPGFHGEQIKAMVGDTTPLAVLLTHGHCDHIAALDDICEYYQIPAYLHKRDHELLHVIRRRPSAYKKLITTACKELDKGELVIGPFHFFIHETPGHSAGSVMIEIEGYLFTGDTIFRNQIGNFDNYNGNQKELKTTLQRVLNWDDRLCILPGHSENSVLGEEKKNIKNFVDKTP</sequence>
<dbReference type="Pfam" id="PF00753">
    <property type="entry name" value="Lactamase_B"/>
    <property type="match status" value="1"/>
</dbReference>
<protein>
    <submittedName>
        <fullName evidence="6">Metallo-beta-lactamase</fullName>
    </submittedName>
</protein>
<proteinExistence type="predicted"/>
<dbReference type="Gene3D" id="3.60.15.10">
    <property type="entry name" value="Ribonuclease Z/Hydroxyacylglutathione hydrolase-like"/>
    <property type="match status" value="1"/>
</dbReference>